<dbReference type="PANTHER" id="PTHR31962">
    <property type="entry name" value="SPHINGOLIPID LONG CHAIN BASE-RESPONSIVE PROTEIN PIL1"/>
    <property type="match status" value="1"/>
</dbReference>
<dbReference type="AlphaFoldDB" id="A0AAD5TVE8"/>
<evidence type="ECO:0000313" key="1">
    <source>
        <dbReference type="EMBL" id="KAJ3199172.1"/>
    </source>
</evidence>
<dbReference type="PANTHER" id="PTHR31962:SF1">
    <property type="entry name" value="SPHINGOLIPID LONG CHAIN BASE-RESPONSIVE PROTEIN PIL1"/>
    <property type="match status" value="1"/>
</dbReference>
<dbReference type="GO" id="GO:0070941">
    <property type="term" value="P:eisosome assembly"/>
    <property type="evidence" value="ECO:0007669"/>
    <property type="project" value="TreeGrafter"/>
</dbReference>
<dbReference type="GO" id="GO:0005886">
    <property type="term" value="C:plasma membrane"/>
    <property type="evidence" value="ECO:0007669"/>
    <property type="project" value="TreeGrafter"/>
</dbReference>
<evidence type="ECO:0000313" key="2">
    <source>
        <dbReference type="Proteomes" id="UP001211065"/>
    </source>
</evidence>
<dbReference type="GO" id="GO:0036286">
    <property type="term" value="C:eisosome filament"/>
    <property type="evidence" value="ECO:0007669"/>
    <property type="project" value="TreeGrafter"/>
</dbReference>
<accession>A0AAD5TVE8</accession>
<protein>
    <submittedName>
        <fullName evidence="1">Uncharacterized protein</fullName>
    </submittedName>
</protein>
<dbReference type="InterPro" id="IPR028245">
    <property type="entry name" value="PIL1/LSP1"/>
</dbReference>
<reference evidence="1" key="1">
    <citation type="submission" date="2020-05" db="EMBL/GenBank/DDBJ databases">
        <title>Phylogenomic resolution of chytrid fungi.</title>
        <authorList>
            <person name="Stajich J.E."/>
            <person name="Amses K."/>
            <person name="Simmons R."/>
            <person name="Seto K."/>
            <person name="Myers J."/>
            <person name="Bonds A."/>
            <person name="Quandt C.A."/>
            <person name="Barry K."/>
            <person name="Liu P."/>
            <person name="Grigoriev I."/>
            <person name="Longcore J.E."/>
            <person name="James T.Y."/>
        </authorList>
    </citation>
    <scope>NUCLEOTIDE SEQUENCE</scope>
    <source>
        <strain evidence="1">JEL0476</strain>
    </source>
</reference>
<dbReference type="Gene3D" id="1.20.1270.60">
    <property type="entry name" value="Arfaptin homology (AH) domain/BAR domain"/>
    <property type="match status" value="1"/>
</dbReference>
<gene>
    <name evidence="1" type="ORF">HK099_003281</name>
</gene>
<dbReference type="Proteomes" id="UP001211065">
    <property type="component" value="Unassembled WGS sequence"/>
</dbReference>
<sequence length="129" mass="15091">MKVWGKKEDPDLADITEKLELLMGGVSESFNKISSKNESFRKVIKELRASDEQLCQQKIKVKSLEQQIEQQTKKLKPTNQLKSELVQVENQLCQMEAQNYNLKRKKLKSALFDKFDALKEFSETVFLFF</sequence>
<dbReference type="GO" id="GO:0006897">
    <property type="term" value="P:endocytosis"/>
    <property type="evidence" value="ECO:0007669"/>
    <property type="project" value="TreeGrafter"/>
</dbReference>
<dbReference type="InterPro" id="IPR027267">
    <property type="entry name" value="AH/BAR_dom_sf"/>
</dbReference>
<name>A0AAD5TVE8_9FUNG</name>
<keyword evidence="2" id="KW-1185">Reference proteome</keyword>
<dbReference type="GO" id="GO:0008289">
    <property type="term" value="F:lipid binding"/>
    <property type="evidence" value="ECO:0007669"/>
    <property type="project" value="TreeGrafter"/>
</dbReference>
<dbReference type="EMBL" id="JADGJW010002173">
    <property type="protein sequence ID" value="KAJ3199172.1"/>
    <property type="molecule type" value="Genomic_DNA"/>
</dbReference>
<proteinExistence type="predicted"/>
<dbReference type="Pfam" id="PF13805">
    <property type="entry name" value="Pil1"/>
    <property type="match status" value="1"/>
</dbReference>
<organism evidence="1 2">
    <name type="scientific">Clydaea vesicula</name>
    <dbReference type="NCBI Taxonomy" id="447962"/>
    <lineage>
        <taxon>Eukaryota</taxon>
        <taxon>Fungi</taxon>
        <taxon>Fungi incertae sedis</taxon>
        <taxon>Chytridiomycota</taxon>
        <taxon>Chytridiomycota incertae sedis</taxon>
        <taxon>Chytridiomycetes</taxon>
        <taxon>Lobulomycetales</taxon>
        <taxon>Lobulomycetaceae</taxon>
        <taxon>Clydaea</taxon>
    </lineage>
</organism>
<comment type="caution">
    <text evidence="1">The sequence shown here is derived from an EMBL/GenBank/DDBJ whole genome shotgun (WGS) entry which is preliminary data.</text>
</comment>